<gene>
    <name evidence="2" type="ORF">OGAPHI_004149</name>
</gene>
<evidence type="ECO:0000256" key="1">
    <source>
        <dbReference type="ARBA" id="ARBA00005350"/>
    </source>
</evidence>
<dbReference type="PANTHER" id="PTHR23248">
    <property type="entry name" value="PHOSPHOLIPID SCRAMBLASE-RELATED"/>
    <property type="match status" value="1"/>
</dbReference>
<dbReference type="GO" id="GO:0017128">
    <property type="term" value="F:phospholipid scramblase activity"/>
    <property type="evidence" value="ECO:0007669"/>
    <property type="project" value="InterPro"/>
</dbReference>
<dbReference type="GeneID" id="70236114"/>
<dbReference type="Pfam" id="PF03803">
    <property type="entry name" value="Scramblase"/>
    <property type="match status" value="1"/>
</dbReference>
<evidence type="ECO:0000313" key="3">
    <source>
        <dbReference type="Proteomes" id="UP000769157"/>
    </source>
</evidence>
<reference evidence="2" key="1">
    <citation type="journal article" date="2021" name="Open Biol.">
        <title>Shared evolutionary footprints suggest mitochondrial oxidative damage underlies multiple complex I losses in fungi.</title>
        <authorList>
            <person name="Schikora-Tamarit M.A."/>
            <person name="Marcet-Houben M."/>
            <person name="Nosek J."/>
            <person name="Gabaldon T."/>
        </authorList>
    </citation>
    <scope>NUCLEOTIDE SEQUENCE</scope>
    <source>
        <strain evidence="2">CBS6075</strain>
    </source>
</reference>
<dbReference type="InterPro" id="IPR005552">
    <property type="entry name" value="Scramblase"/>
</dbReference>
<organism evidence="2 3">
    <name type="scientific">Ogataea philodendri</name>
    <dbReference type="NCBI Taxonomy" id="1378263"/>
    <lineage>
        <taxon>Eukaryota</taxon>
        <taxon>Fungi</taxon>
        <taxon>Dikarya</taxon>
        <taxon>Ascomycota</taxon>
        <taxon>Saccharomycotina</taxon>
        <taxon>Pichiomycetes</taxon>
        <taxon>Pichiales</taxon>
        <taxon>Pichiaceae</taxon>
        <taxon>Ogataea</taxon>
    </lineage>
</organism>
<dbReference type="OrthoDB" id="191150at2759"/>
<comment type="caution">
    <text evidence="2">The sequence shown here is derived from an EMBL/GenBank/DDBJ whole genome shotgun (WGS) entry which is preliminary data.</text>
</comment>
<accession>A0A9P8T5C6</accession>
<dbReference type="GO" id="GO:0005886">
    <property type="term" value="C:plasma membrane"/>
    <property type="evidence" value="ECO:0007669"/>
    <property type="project" value="TreeGrafter"/>
</dbReference>
<comment type="similarity">
    <text evidence="1">Belongs to the phospholipid scramblase family.</text>
</comment>
<keyword evidence="3" id="KW-1185">Reference proteome</keyword>
<evidence type="ECO:0008006" key="4">
    <source>
        <dbReference type="Google" id="ProtNLM"/>
    </source>
</evidence>
<protein>
    <recommendedName>
        <fullName evidence="4">Phospholipid scramblase</fullName>
    </recommendedName>
</protein>
<dbReference type="AlphaFoldDB" id="A0A9P8T5C6"/>
<reference evidence="2" key="2">
    <citation type="submission" date="2021-01" db="EMBL/GenBank/DDBJ databases">
        <authorList>
            <person name="Schikora-Tamarit M.A."/>
        </authorList>
    </citation>
    <scope>NUCLEOTIDE SEQUENCE</scope>
    <source>
        <strain evidence="2">CBS6075</strain>
    </source>
</reference>
<dbReference type="EMBL" id="JAEUBE010000295">
    <property type="protein sequence ID" value="KAH3665960.1"/>
    <property type="molecule type" value="Genomic_DNA"/>
</dbReference>
<name>A0A9P8T5C6_9ASCO</name>
<proteinExistence type="inferred from homology"/>
<dbReference type="PANTHER" id="PTHR23248:SF9">
    <property type="entry name" value="PHOSPHOLIPID SCRAMBLASE"/>
    <property type="match status" value="1"/>
</dbReference>
<dbReference type="RefSeq" id="XP_046061164.1">
    <property type="nucleotide sequence ID" value="XM_046205196.1"/>
</dbReference>
<evidence type="ECO:0000313" key="2">
    <source>
        <dbReference type="EMBL" id="KAH3665960.1"/>
    </source>
</evidence>
<dbReference type="Proteomes" id="UP000769157">
    <property type="component" value="Unassembled WGS sequence"/>
</dbReference>
<sequence length="562" mass="62619">MFSSNSFEGQIGGEIFLVICPAGSVLFWRHQARNTFLGPSLVVDQFRHRMDASGKLLHRTHLISTGKSLKNFRRSEMVVCKGQYSFLDKYSIMLMASLRWSSPVTKTALLSRSFLRNRSLYTNSNRGMRKTTGTGSQNGYYGASQHNNYIYTENPGGIISHSDPLADILSQPTLVIQRQIEYMNLFLGFEQANKYVVMDSLGNQLGWLMERDLGFTNTILRQVYRLHRPFTVDMFDNAGNLLMTIRRPFSIVNSHIKTFLPSVVDPKYPDGALIGESVQSWHLWRRRYNLFKSAHEDSFDQFGAIDAGFLSWEFPVRAENGTILGAVSRNFVGFAREFFTDTGIYVIRMDPLSFQGLEDVYSPIANEGMTLDQKAILVANAVSIDFDYFSRHSSGPGGGGISYLKHDKKEHLSSETNNTTSWSQTGVTSFQRVGVATLTQVIGTGVNNNGSSQNGVLTQELDERVLLSTLSQSVGVGGDVAEVTNVSLRVLWSTVVLAEWVEVRTSRSTSIGVVTKLVNVESSQSIWIVTGNFPGNSGWIGFGRLFESNNSLNSRITSHDSD</sequence>